<keyword evidence="9" id="KW-1185">Reference proteome</keyword>
<evidence type="ECO:0000256" key="4">
    <source>
        <dbReference type="ARBA" id="ARBA00022692"/>
    </source>
</evidence>
<proteinExistence type="inferred from homology"/>
<keyword evidence="4" id="KW-0812">Transmembrane</keyword>
<dbReference type="GO" id="GO:0000139">
    <property type="term" value="C:Golgi membrane"/>
    <property type="evidence" value="ECO:0007669"/>
    <property type="project" value="TreeGrafter"/>
</dbReference>
<dbReference type="EMBL" id="UZAL01042345">
    <property type="protein sequence ID" value="VDP79897.1"/>
    <property type="molecule type" value="Genomic_DNA"/>
</dbReference>
<dbReference type="STRING" id="31246.A0A183PYM4"/>
<evidence type="ECO:0000256" key="2">
    <source>
        <dbReference type="ARBA" id="ARBA00010694"/>
    </source>
</evidence>
<evidence type="ECO:0000313" key="9">
    <source>
        <dbReference type="Proteomes" id="UP000269396"/>
    </source>
</evidence>
<comment type="similarity">
    <text evidence="2">Belongs to the nucleotide-sugar transporter family. SLC35B subfamily.</text>
</comment>
<name>A0A183PYM4_9TREM</name>
<comment type="subcellular location">
    <subcellularLocation>
        <location evidence="1">Membrane</location>
        <topology evidence="1">Multi-pass membrane protein</topology>
    </subcellularLocation>
</comment>
<dbReference type="PANTHER" id="PTHR10778">
    <property type="entry name" value="SOLUTE CARRIER FAMILY 35 MEMBER B"/>
    <property type="match status" value="1"/>
</dbReference>
<evidence type="ECO:0000256" key="6">
    <source>
        <dbReference type="ARBA" id="ARBA00023136"/>
    </source>
</evidence>
<dbReference type="InterPro" id="IPR013657">
    <property type="entry name" value="SCL35B1-4/HUT1"/>
</dbReference>
<accession>A0A183PYM4</accession>
<evidence type="ECO:0000256" key="3">
    <source>
        <dbReference type="ARBA" id="ARBA00022448"/>
    </source>
</evidence>
<dbReference type="Proteomes" id="UP000269396">
    <property type="component" value="Unassembled WGS sequence"/>
</dbReference>
<sequence>MYDNERFKNPQYLVFCNRAMALIILIPLHFLHIGLLVNPWKKGQKAPFIEFAYASISNVISSWCQYEALIYISFPSQVSYSNTNLLSMKTSVILSSVLCFTFFIFVVLTHFIDAVFLLVI</sequence>
<protein>
    <recommendedName>
        <fullName evidence="7">Adenosine 3'-phospho 5'-phosphosulfate transporter 1</fullName>
    </recommendedName>
</protein>
<dbReference type="GO" id="GO:0005789">
    <property type="term" value="C:endoplasmic reticulum membrane"/>
    <property type="evidence" value="ECO:0007669"/>
    <property type="project" value="TreeGrafter"/>
</dbReference>
<evidence type="ECO:0000256" key="5">
    <source>
        <dbReference type="ARBA" id="ARBA00022989"/>
    </source>
</evidence>
<dbReference type="GO" id="GO:0046964">
    <property type="term" value="F:3'-phosphoadenosine 5'-phosphosulfate transmembrane transporter activity"/>
    <property type="evidence" value="ECO:0007669"/>
    <property type="project" value="TreeGrafter"/>
</dbReference>
<gene>
    <name evidence="8" type="ORF">SMTD_LOCUS19461</name>
</gene>
<organism evidence="8 9">
    <name type="scientific">Schistosoma mattheei</name>
    <dbReference type="NCBI Taxonomy" id="31246"/>
    <lineage>
        <taxon>Eukaryota</taxon>
        <taxon>Metazoa</taxon>
        <taxon>Spiralia</taxon>
        <taxon>Lophotrochozoa</taxon>
        <taxon>Platyhelminthes</taxon>
        <taxon>Trematoda</taxon>
        <taxon>Digenea</taxon>
        <taxon>Strigeidida</taxon>
        <taxon>Schistosomatoidea</taxon>
        <taxon>Schistosomatidae</taxon>
        <taxon>Schistosoma</taxon>
    </lineage>
</organism>
<dbReference type="PANTHER" id="PTHR10778:SF13">
    <property type="entry name" value="ADENOSINE 3'-PHOSPHO 5'-PHOSPHOSULFATE TRANSPORTER 1"/>
    <property type="match status" value="1"/>
</dbReference>
<evidence type="ECO:0000313" key="8">
    <source>
        <dbReference type="EMBL" id="VDP79897.1"/>
    </source>
</evidence>
<keyword evidence="3" id="KW-0813">Transport</keyword>
<evidence type="ECO:0000256" key="1">
    <source>
        <dbReference type="ARBA" id="ARBA00004141"/>
    </source>
</evidence>
<keyword evidence="6" id="KW-0472">Membrane</keyword>
<reference evidence="8 9" key="1">
    <citation type="submission" date="2018-11" db="EMBL/GenBank/DDBJ databases">
        <authorList>
            <consortium name="Pathogen Informatics"/>
        </authorList>
    </citation>
    <scope>NUCLEOTIDE SEQUENCE [LARGE SCALE GENOMIC DNA]</scope>
    <source>
        <strain>Denwood</strain>
        <strain evidence="9">Zambia</strain>
    </source>
</reference>
<dbReference type="AlphaFoldDB" id="A0A183PYM4"/>
<evidence type="ECO:0000256" key="7">
    <source>
        <dbReference type="ARBA" id="ARBA00039668"/>
    </source>
</evidence>
<keyword evidence="5" id="KW-1133">Transmembrane helix</keyword>